<name>A0AAX2INB2_9FLAO</name>
<proteinExistence type="predicted"/>
<evidence type="ECO:0008006" key="5">
    <source>
        <dbReference type="Google" id="ProtNLM"/>
    </source>
</evidence>
<evidence type="ECO:0000313" key="4">
    <source>
        <dbReference type="Proteomes" id="UP000251937"/>
    </source>
</evidence>
<sequence>MKAINIITILTLLFSCHSKNENNKIVNLDSEQIKLGEIVHDTLSAEQLLKIKHIQSTFQEVYPVTLEETIINFKRDQNPDNEIAIWLDMSSAYENYLKSQTSNVDLTKKQEVFKLLLSRSMMPSNEAILNSELKVLDESEANKVLSFYTESPKPIKVYKNNN</sequence>
<gene>
    <name evidence="2" type="ORF">NCTC11212_02863</name>
    <name evidence="1" type="ORF">SAMN05421800_104206</name>
</gene>
<organism evidence="2 4">
    <name type="scientific">Chryseobacterium balustinum</name>
    <dbReference type="NCBI Taxonomy" id="246"/>
    <lineage>
        <taxon>Bacteria</taxon>
        <taxon>Pseudomonadati</taxon>
        <taxon>Bacteroidota</taxon>
        <taxon>Flavobacteriia</taxon>
        <taxon>Flavobacteriales</taxon>
        <taxon>Weeksellaceae</taxon>
        <taxon>Chryseobacterium group</taxon>
        <taxon>Chryseobacterium</taxon>
    </lineage>
</organism>
<dbReference type="KEGG" id="cbp:EB354_06315"/>
<dbReference type="EMBL" id="FUZE01000004">
    <property type="protein sequence ID" value="SKB62592.1"/>
    <property type="molecule type" value="Genomic_DNA"/>
</dbReference>
<dbReference type="Proteomes" id="UP000251937">
    <property type="component" value="Unassembled WGS sequence"/>
</dbReference>
<protein>
    <recommendedName>
        <fullName evidence="5">DUF2059 domain-containing protein</fullName>
    </recommendedName>
</protein>
<comment type="caution">
    <text evidence="2">The sequence shown here is derived from an EMBL/GenBank/DDBJ whole genome shotgun (WGS) entry which is preliminary data.</text>
</comment>
<reference evidence="1 3" key="1">
    <citation type="submission" date="2017-02" db="EMBL/GenBank/DDBJ databases">
        <authorList>
            <person name="Varghese N."/>
            <person name="Submissions S."/>
        </authorList>
    </citation>
    <scope>NUCLEOTIDE SEQUENCE [LARGE SCALE GENOMIC DNA]</scope>
    <source>
        <strain evidence="1 3">DSM 16775</strain>
    </source>
</reference>
<dbReference type="PROSITE" id="PS51257">
    <property type="entry name" value="PROKAR_LIPOPROTEIN"/>
    <property type="match status" value="1"/>
</dbReference>
<dbReference type="EMBL" id="UAVR01000014">
    <property type="protein sequence ID" value="SQA91233.1"/>
    <property type="molecule type" value="Genomic_DNA"/>
</dbReference>
<evidence type="ECO:0000313" key="2">
    <source>
        <dbReference type="EMBL" id="SQA91233.1"/>
    </source>
</evidence>
<evidence type="ECO:0000313" key="3">
    <source>
        <dbReference type="Proteomes" id="UP000190669"/>
    </source>
</evidence>
<dbReference type="AlphaFoldDB" id="A0AAX2INB2"/>
<dbReference type="Proteomes" id="UP000190669">
    <property type="component" value="Unassembled WGS sequence"/>
</dbReference>
<accession>A0AAX2INB2</accession>
<keyword evidence="3" id="KW-1185">Reference proteome</keyword>
<reference evidence="2 4" key="2">
    <citation type="submission" date="2018-06" db="EMBL/GenBank/DDBJ databases">
        <authorList>
            <consortium name="Pathogen Informatics"/>
            <person name="Doyle S."/>
        </authorList>
    </citation>
    <scope>NUCLEOTIDE SEQUENCE [LARGE SCALE GENOMIC DNA]</scope>
    <source>
        <strain evidence="2 4">NCTC11212</strain>
    </source>
</reference>
<dbReference type="RefSeq" id="WP_079464741.1">
    <property type="nucleotide sequence ID" value="NZ_CP033934.1"/>
</dbReference>
<evidence type="ECO:0000313" key="1">
    <source>
        <dbReference type="EMBL" id="SKB62592.1"/>
    </source>
</evidence>